<feature type="region of interest" description="Disordered" evidence="1">
    <location>
        <begin position="95"/>
        <end position="118"/>
    </location>
</feature>
<evidence type="ECO:0000313" key="3">
    <source>
        <dbReference type="Proteomes" id="UP000887222"/>
    </source>
</evidence>
<sequence>MSALEQVNLTTLENQAFALMSRLHVILRRQNGRITDIEYMRIDPGYCRHVLDLAARMDGDDLAQICEKLEALYFGPDGLFVRTPPKPPLLARLAPQQAAEKPRQPQADEERAYVGRLR</sequence>
<feature type="compositionally biased region" description="Basic and acidic residues" evidence="1">
    <location>
        <begin position="100"/>
        <end position="118"/>
    </location>
</feature>
<comment type="caution">
    <text evidence="2">The sequence shown here is derived from an EMBL/GenBank/DDBJ whole genome shotgun (WGS) entry which is preliminary data.</text>
</comment>
<dbReference type="RefSeq" id="WP_220807570.1">
    <property type="nucleotide sequence ID" value="NZ_BPMK01000005.1"/>
</dbReference>
<dbReference type="EMBL" id="BPMK01000005">
    <property type="protein sequence ID" value="GIZ51402.1"/>
    <property type="molecule type" value="Genomic_DNA"/>
</dbReference>
<reference evidence="2 3" key="1">
    <citation type="journal article" date="2022" name="Int. J. Syst. Evol. Microbiol.">
        <title>Noviherbaspirillum aridicola sp. nov., isolated from an arid soil in Pakistan.</title>
        <authorList>
            <person name="Khan I.U."/>
            <person name="Saqib M."/>
            <person name="Amin A."/>
            <person name="Hussain F."/>
            <person name="Li L."/>
            <person name="Liu Y.H."/>
            <person name="Fang B.Z."/>
            <person name="Ahmed I."/>
            <person name="Li W.J."/>
        </authorList>
    </citation>
    <scope>NUCLEOTIDE SEQUENCE [LARGE SCALE GENOMIC DNA]</scope>
    <source>
        <strain evidence="2 3">NCCP-691</strain>
    </source>
</reference>
<dbReference type="Proteomes" id="UP000887222">
    <property type="component" value="Unassembled WGS sequence"/>
</dbReference>
<evidence type="ECO:0000313" key="2">
    <source>
        <dbReference type="EMBL" id="GIZ51402.1"/>
    </source>
</evidence>
<organism evidence="2 3">
    <name type="scientific">Noviherbaspirillum aridicola</name>
    <dbReference type="NCBI Taxonomy" id="2849687"/>
    <lineage>
        <taxon>Bacteria</taxon>
        <taxon>Pseudomonadati</taxon>
        <taxon>Pseudomonadota</taxon>
        <taxon>Betaproteobacteria</taxon>
        <taxon>Burkholderiales</taxon>
        <taxon>Oxalobacteraceae</taxon>
        <taxon>Noviherbaspirillum</taxon>
    </lineage>
</organism>
<evidence type="ECO:0000256" key="1">
    <source>
        <dbReference type="SAM" id="MobiDB-lite"/>
    </source>
</evidence>
<protein>
    <submittedName>
        <fullName evidence="2">Uncharacterized protein</fullName>
    </submittedName>
</protein>
<gene>
    <name evidence="2" type="ORF">NCCP691_14160</name>
</gene>
<proteinExistence type="predicted"/>
<accession>A0ABQ4Q2J2</accession>
<keyword evidence="3" id="KW-1185">Reference proteome</keyword>
<name>A0ABQ4Q2J2_9BURK</name>